<evidence type="ECO:0000256" key="4">
    <source>
        <dbReference type="ARBA" id="ARBA00023136"/>
    </source>
</evidence>
<dbReference type="GeneID" id="87911607"/>
<organism evidence="7 8">
    <name type="scientific">Podospora pseudocomata</name>
    <dbReference type="NCBI Taxonomy" id="2093779"/>
    <lineage>
        <taxon>Eukaryota</taxon>
        <taxon>Fungi</taxon>
        <taxon>Dikarya</taxon>
        <taxon>Ascomycota</taxon>
        <taxon>Pezizomycotina</taxon>
        <taxon>Sordariomycetes</taxon>
        <taxon>Sordariomycetidae</taxon>
        <taxon>Sordariales</taxon>
        <taxon>Podosporaceae</taxon>
        <taxon>Podospora</taxon>
    </lineage>
</organism>
<feature type="transmembrane region" description="Helical" evidence="6">
    <location>
        <begin position="342"/>
        <end position="363"/>
    </location>
</feature>
<keyword evidence="4 6" id="KW-0472">Membrane</keyword>
<dbReference type="EMBL" id="JAFFHA010000008">
    <property type="protein sequence ID" value="KAK4651852.1"/>
    <property type="molecule type" value="Genomic_DNA"/>
</dbReference>
<comment type="subcellular location">
    <subcellularLocation>
        <location evidence="1">Membrane</location>
        <topology evidence="1">Multi-pass membrane protein</topology>
    </subcellularLocation>
</comment>
<evidence type="ECO:0000256" key="6">
    <source>
        <dbReference type="SAM" id="Phobius"/>
    </source>
</evidence>
<proteinExistence type="predicted"/>
<reference evidence="7 8" key="1">
    <citation type="journal article" date="2023" name="bioRxiv">
        <title>High-quality genome assemblies of four members of thePodospora anserinaspecies complex.</title>
        <authorList>
            <person name="Ament-Velasquez S.L."/>
            <person name="Vogan A.A."/>
            <person name="Wallerman O."/>
            <person name="Hartmann F."/>
            <person name="Gautier V."/>
            <person name="Silar P."/>
            <person name="Giraud T."/>
            <person name="Johannesson H."/>
        </authorList>
    </citation>
    <scope>NUCLEOTIDE SEQUENCE [LARGE SCALE GENOMIC DNA]</scope>
    <source>
        <strain evidence="7 8">CBS 415.72m</strain>
    </source>
</reference>
<name>A0ABR0G7W6_9PEZI</name>
<dbReference type="Proteomes" id="UP001323405">
    <property type="component" value="Unassembled WGS sequence"/>
</dbReference>
<feature type="transmembrane region" description="Helical" evidence="6">
    <location>
        <begin position="383"/>
        <end position="401"/>
    </location>
</feature>
<evidence type="ECO:0000256" key="1">
    <source>
        <dbReference type="ARBA" id="ARBA00004141"/>
    </source>
</evidence>
<gene>
    <name evidence="7" type="ORF">QC762_600060</name>
</gene>
<comment type="caution">
    <text evidence="7">The sequence shown here is derived from an EMBL/GenBank/DDBJ whole genome shotgun (WGS) entry which is preliminary data.</text>
</comment>
<evidence type="ECO:0000256" key="3">
    <source>
        <dbReference type="ARBA" id="ARBA00022989"/>
    </source>
</evidence>
<accession>A0ABR0G7W6</accession>
<protein>
    <submittedName>
        <fullName evidence="7">Uncharacterized protein</fullName>
    </submittedName>
</protein>
<dbReference type="InterPro" id="IPR045863">
    <property type="entry name" value="CorA_TM1_TM2"/>
</dbReference>
<sequence>MASTNQQDGFLRFERWIRQQGDDRPSRIQSDVTELTRWGGYDFDMIFAPLDGRYRGPPSGEYDQLIQLYDIPDDFVAERERSVTHSFGHQLGENGVETLWMHFLVKIPTTASQPNQHEPWLKWGFVMTWKPKPMTPTERDTVEPEKSEYCVTFLAFQPPLESIQALVTFILSSTWNHVNNDPYVIVDVALSSWYQRVDSIAWDVTHLVRTDEKKLFERAKILETTDPSSHSRHLSSLDLHGIHTSAKNAIYLTEALDAILRAVDRVLSAHKELLHDPKNKWRTEDRTWENTHRLLRYRSELFNSTRLRIVSSHERIKNAVDLAFHLNNAQDSRIGMMNSRSVRIISIVGLIFIPFSTASSIFGTQFFSFPDNNEHHMQVNQDIWYLFATAIPVTIGILLLWKASENDQLRLPGGLASLFGCSSQPRPRDSPSGERGILLNDMEQQRA</sequence>
<keyword evidence="2 6" id="KW-0812">Transmembrane</keyword>
<keyword evidence="8" id="KW-1185">Reference proteome</keyword>
<dbReference type="Gene3D" id="1.20.58.340">
    <property type="entry name" value="Magnesium transport protein CorA, transmembrane region"/>
    <property type="match status" value="1"/>
</dbReference>
<feature type="region of interest" description="Disordered" evidence="5">
    <location>
        <begin position="422"/>
        <end position="447"/>
    </location>
</feature>
<evidence type="ECO:0000256" key="2">
    <source>
        <dbReference type="ARBA" id="ARBA00022692"/>
    </source>
</evidence>
<evidence type="ECO:0000256" key="5">
    <source>
        <dbReference type="SAM" id="MobiDB-lite"/>
    </source>
</evidence>
<dbReference type="SUPFAM" id="SSF144083">
    <property type="entry name" value="Magnesium transport protein CorA, transmembrane region"/>
    <property type="match status" value="1"/>
</dbReference>
<dbReference type="RefSeq" id="XP_062740827.1">
    <property type="nucleotide sequence ID" value="XM_062891700.1"/>
</dbReference>
<evidence type="ECO:0000313" key="8">
    <source>
        <dbReference type="Proteomes" id="UP001323405"/>
    </source>
</evidence>
<keyword evidence="3 6" id="KW-1133">Transmembrane helix</keyword>
<evidence type="ECO:0000313" key="7">
    <source>
        <dbReference type="EMBL" id="KAK4651852.1"/>
    </source>
</evidence>